<dbReference type="Gene3D" id="3.30.70.100">
    <property type="match status" value="1"/>
</dbReference>
<dbReference type="InterPro" id="IPR007024">
    <property type="entry name" value="BLUF_domain"/>
</dbReference>
<dbReference type="EMBL" id="JAVDRF010000014">
    <property type="protein sequence ID" value="MDR6539138.1"/>
    <property type="molecule type" value="Genomic_DNA"/>
</dbReference>
<dbReference type="Proteomes" id="UP001184230">
    <property type="component" value="Unassembled WGS sequence"/>
</dbReference>
<protein>
    <recommendedName>
        <fullName evidence="1">BLUF domain-containing protein</fullName>
    </recommendedName>
</protein>
<dbReference type="SMART" id="SM01034">
    <property type="entry name" value="BLUF"/>
    <property type="match status" value="1"/>
</dbReference>
<proteinExistence type="predicted"/>
<comment type="caution">
    <text evidence="2">The sequence shown here is derived from an EMBL/GenBank/DDBJ whole genome shotgun (WGS) entry which is preliminary data.</text>
</comment>
<reference evidence="2 3" key="1">
    <citation type="submission" date="2023-07" db="EMBL/GenBank/DDBJ databases">
        <title>Sorghum-associated microbial communities from plants grown in Nebraska, USA.</title>
        <authorList>
            <person name="Schachtman D."/>
        </authorList>
    </citation>
    <scope>NUCLEOTIDE SEQUENCE [LARGE SCALE GENOMIC DNA]</scope>
    <source>
        <strain evidence="2 3">DS1781</strain>
    </source>
</reference>
<keyword evidence="3" id="KW-1185">Reference proteome</keyword>
<dbReference type="PROSITE" id="PS50925">
    <property type="entry name" value="BLUF"/>
    <property type="match status" value="1"/>
</dbReference>
<accession>A0ABU1NKY8</accession>
<dbReference type="RefSeq" id="WP_309906590.1">
    <property type="nucleotide sequence ID" value="NZ_JAVDRF010000014.1"/>
</dbReference>
<dbReference type="Pfam" id="PF04940">
    <property type="entry name" value="BLUF"/>
    <property type="match status" value="1"/>
</dbReference>
<dbReference type="InterPro" id="IPR036046">
    <property type="entry name" value="Acylphosphatase-like_dom_sf"/>
</dbReference>
<evidence type="ECO:0000313" key="2">
    <source>
        <dbReference type="EMBL" id="MDR6539138.1"/>
    </source>
</evidence>
<name>A0ABU1NKY8_9BURK</name>
<feature type="domain" description="BLUF" evidence="1">
    <location>
        <begin position="4"/>
        <end position="95"/>
    </location>
</feature>
<sequence length="129" mass="14836">MTELHEILYFSQLAPHQPTHVVGQIVARARARNAREGITGLLVFDGMRFCQHLEGPRSNVLQLMERLETDPRHVQMRVVHEGELLQRRYHTFDLGLAQVEDSEDIAVVQQFDGLEAVARFLALRPRLDI</sequence>
<dbReference type="SUPFAM" id="SSF54975">
    <property type="entry name" value="Acylphosphatase/BLUF domain-like"/>
    <property type="match status" value="1"/>
</dbReference>
<evidence type="ECO:0000313" key="3">
    <source>
        <dbReference type="Proteomes" id="UP001184230"/>
    </source>
</evidence>
<evidence type="ECO:0000259" key="1">
    <source>
        <dbReference type="PROSITE" id="PS50925"/>
    </source>
</evidence>
<gene>
    <name evidence="2" type="ORF">J2739_004934</name>
</gene>
<organism evidence="2 3">
    <name type="scientific">Variovorax soli</name>
    <dbReference type="NCBI Taxonomy" id="376815"/>
    <lineage>
        <taxon>Bacteria</taxon>
        <taxon>Pseudomonadati</taxon>
        <taxon>Pseudomonadota</taxon>
        <taxon>Betaproteobacteria</taxon>
        <taxon>Burkholderiales</taxon>
        <taxon>Comamonadaceae</taxon>
        <taxon>Variovorax</taxon>
    </lineage>
</organism>